<dbReference type="SMART" id="SM00448">
    <property type="entry name" value="REC"/>
    <property type="match status" value="1"/>
</dbReference>
<dbReference type="AlphaFoldDB" id="A0A9D1J9X3"/>
<keyword evidence="3" id="KW-0597">Phosphoprotein</keyword>
<dbReference type="Gene3D" id="3.40.50.2300">
    <property type="match status" value="1"/>
</dbReference>
<name>A0A9D1J9X3_9FIRM</name>
<dbReference type="InterPro" id="IPR001789">
    <property type="entry name" value="Sig_transdc_resp-reg_receiver"/>
</dbReference>
<feature type="domain" description="HTH LytTR-type" evidence="5">
    <location>
        <begin position="133"/>
        <end position="234"/>
    </location>
</feature>
<dbReference type="Proteomes" id="UP000823913">
    <property type="component" value="Unassembled WGS sequence"/>
</dbReference>
<evidence type="ECO:0000259" key="4">
    <source>
        <dbReference type="PROSITE" id="PS50110"/>
    </source>
</evidence>
<comment type="function">
    <text evidence="2">May play the central regulatory role in sporulation. It may be an element of the effector pathway responsible for the activation of sporulation genes in response to nutritional stress. Spo0A may act in concert with spo0H (a sigma factor) to control the expression of some genes that are critical to the sporulation process.</text>
</comment>
<dbReference type="SMART" id="SM00850">
    <property type="entry name" value="LytTR"/>
    <property type="match status" value="1"/>
</dbReference>
<proteinExistence type="predicted"/>
<feature type="domain" description="Response regulatory" evidence="4">
    <location>
        <begin position="3"/>
        <end position="120"/>
    </location>
</feature>
<evidence type="ECO:0000256" key="1">
    <source>
        <dbReference type="ARBA" id="ARBA00018672"/>
    </source>
</evidence>
<gene>
    <name evidence="6" type="ORF">IAB94_05325</name>
</gene>
<feature type="modified residue" description="4-aspartylphosphate" evidence="3">
    <location>
        <position position="57"/>
    </location>
</feature>
<dbReference type="SUPFAM" id="SSF52172">
    <property type="entry name" value="CheY-like"/>
    <property type="match status" value="1"/>
</dbReference>
<dbReference type="GO" id="GO:0003677">
    <property type="term" value="F:DNA binding"/>
    <property type="evidence" value="ECO:0007669"/>
    <property type="project" value="InterPro"/>
</dbReference>
<dbReference type="InterPro" id="IPR007492">
    <property type="entry name" value="LytTR_DNA-bd_dom"/>
</dbReference>
<evidence type="ECO:0000256" key="3">
    <source>
        <dbReference type="PROSITE-ProRule" id="PRU00169"/>
    </source>
</evidence>
<dbReference type="PROSITE" id="PS50930">
    <property type="entry name" value="HTH_LYTTR"/>
    <property type="match status" value="1"/>
</dbReference>
<sequence>MINIAIVEDDERELGQLESCIADYGKEHDERFSVASFKDGLAFLDGYKHEYDIVFMDINMPYESGLGIAKRLRMVDPDVCLIFVTQMAQYAINAYDVNASDYILKPVIYSAFAFRFEKALSAVRAKALAHRYVLIKSQKGVIKVDVTNIYYVEVIRHTVIYHTADGDIEAWESLKNVENQLGELVGTQFVRCNNCFLVNLQHMQKTENDEVVVGKDRLKISRSRRKEFLNAISVYFGAGGGN</sequence>
<dbReference type="EMBL" id="DVHK01000110">
    <property type="protein sequence ID" value="HIR67447.1"/>
    <property type="molecule type" value="Genomic_DNA"/>
</dbReference>
<dbReference type="GO" id="GO:0000156">
    <property type="term" value="F:phosphorelay response regulator activity"/>
    <property type="evidence" value="ECO:0007669"/>
    <property type="project" value="InterPro"/>
</dbReference>
<evidence type="ECO:0000313" key="7">
    <source>
        <dbReference type="Proteomes" id="UP000823913"/>
    </source>
</evidence>
<dbReference type="InterPro" id="IPR011006">
    <property type="entry name" value="CheY-like_superfamily"/>
</dbReference>
<dbReference type="InterPro" id="IPR046947">
    <property type="entry name" value="LytR-like"/>
</dbReference>
<dbReference type="Pfam" id="PF04397">
    <property type="entry name" value="LytTR"/>
    <property type="match status" value="1"/>
</dbReference>
<dbReference type="Gene3D" id="2.40.50.1020">
    <property type="entry name" value="LytTr DNA-binding domain"/>
    <property type="match status" value="1"/>
</dbReference>
<reference evidence="6" key="1">
    <citation type="submission" date="2020-10" db="EMBL/GenBank/DDBJ databases">
        <authorList>
            <person name="Gilroy R."/>
        </authorList>
    </citation>
    <scope>NUCLEOTIDE SEQUENCE</scope>
    <source>
        <strain evidence="6">ChiW16-3235</strain>
    </source>
</reference>
<reference evidence="6" key="2">
    <citation type="journal article" date="2021" name="PeerJ">
        <title>Extensive microbial diversity within the chicken gut microbiome revealed by metagenomics and culture.</title>
        <authorList>
            <person name="Gilroy R."/>
            <person name="Ravi A."/>
            <person name="Getino M."/>
            <person name="Pursley I."/>
            <person name="Horton D.L."/>
            <person name="Alikhan N.F."/>
            <person name="Baker D."/>
            <person name="Gharbi K."/>
            <person name="Hall N."/>
            <person name="Watson M."/>
            <person name="Adriaenssens E.M."/>
            <person name="Foster-Nyarko E."/>
            <person name="Jarju S."/>
            <person name="Secka A."/>
            <person name="Antonio M."/>
            <person name="Oren A."/>
            <person name="Chaudhuri R.R."/>
            <person name="La Ragione R."/>
            <person name="Hildebrand F."/>
            <person name="Pallen M.J."/>
        </authorList>
    </citation>
    <scope>NUCLEOTIDE SEQUENCE</scope>
    <source>
        <strain evidence="6">ChiW16-3235</strain>
    </source>
</reference>
<dbReference type="PANTHER" id="PTHR37299">
    <property type="entry name" value="TRANSCRIPTIONAL REGULATOR-RELATED"/>
    <property type="match status" value="1"/>
</dbReference>
<evidence type="ECO:0000259" key="5">
    <source>
        <dbReference type="PROSITE" id="PS50930"/>
    </source>
</evidence>
<evidence type="ECO:0000256" key="2">
    <source>
        <dbReference type="ARBA" id="ARBA00024867"/>
    </source>
</evidence>
<protein>
    <recommendedName>
        <fullName evidence="1">Stage 0 sporulation protein A homolog</fullName>
    </recommendedName>
</protein>
<accession>A0A9D1J9X3</accession>
<dbReference type="Pfam" id="PF00072">
    <property type="entry name" value="Response_reg"/>
    <property type="match status" value="1"/>
</dbReference>
<dbReference type="PANTHER" id="PTHR37299:SF1">
    <property type="entry name" value="STAGE 0 SPORULATION PROTEIN A HOMOLOG"/>
    <property type="match status" value="1"/>
</dbReference>
<evidence type="ECO:0000313" key="6">
    <source>
        <dbReference type="EMBL" id="HIR67447.1"/>
    </source>
</evidence>
<dbReference type="PROSITE" id="PS50110">
    <property type="entry name" value="RESPONSE_REGULATORY"/>
    <property type="match status" value="1"/>
</dbReference>
<comment type="caution">
    <text evidence="6">The sequence shown here is derived from an EMBL/GenBank/DDBJ whole genome shotgun (WGS) entry which is preliminary data.</text>
</comment>
<organism evidence="6 7">
    <name type="scientific">Candidatus Coproplasma avicola</name>
    <dbReference type="NCBI Taxonomy" id="2840744"/>
    <lineage>
        <taxon>Bacteria</taxon>
        <taxon>Bacillati</taxon>
        <taxon>Bacillota</taxon>
        <taxon>Clostridia</taxon>
        <taxon>Eubacteriales</taxon>
        <taxon>Candidatus Coproplasma</taxon>
    </lineage>
</organism>